<evidence type="ECO:0000313" key="2">
    <source>
        <dbReference type="Proteomes" id="UP000198382"/>
    </source>
</evidence>
<protein>
    <submittedName>
        <fullName evidence="1">Uncharacterized protein</fullName>
    </submittedName>
</protein>
<gene>
    <name evidence="1" type="ORF">B0A65_19705</name>
</gene>
<organism evidence="1 2">
    <name type="scientific">Flavobacterium frigidimaris</name>
    <dbReference type="NCBI Taxonomy" id="262320"/>
    <lineage>
        <taxon>Bacteria</taxon>
        <taxon>Pseudomonadati</taxon>
        <taxon>Bacteroidota</taxon>
        <taxon>Flavobacteriia</taxon>
        <taxon>Flavobacteriales</taxon>
        <taxon>Flavobacteriaceae</taxon>
        <taxon>Flavobacterium</taxon>
    </lineage>
</organism>
<reference evidence="1 2" key="1">
    <citation type="submission" date="2016-11" db="EMBL/GenBank/DDBJ databases">
        <title>Whole genomes of Flavobacteriaceae.</title>
        <authorList>
            <person name="Stine C."/>
            <person name="Li C."/>
            <person name="Tadesse D."/>
        </authorList>
    </citation>
    <scope>NUCLEOTIDE SEQUENCE [LARGE SCALE GENOMIC DNA]</scope>
    <source>
        <strain evidence="1 2">DSM 15937</strain>
    </source>
</reference>
<name>A0ABX4BKW6_FLAFR</name>
<sequence length="328" mass="36360">MKKYASLLLFALLLNGCDDGDLTVDTIDFKEVTSTSCDPITNTLIYKLKPQESLLLNMPADKIINEPTVGDTLVYKIDNVNYRVVYRAYDGTVAKENICGAIPPKTPNVTEEWFASAGTIQIVTKQVEKTPAPTDGHTEITGYNHSIIFKNITFEKPTGPQIEKEYIFGDYLTPVDPVIVSFLEPDNAKYCPDQKKVYNNNTANSLLIENFDAANLFKNEVTPPTQPRRGLINSTATTNNVYYRTYNTTLPIPTTGYYCQEKTPTSPTVKDTWVGETGVTNVSGIIEVTTTLIGTIYTHKIVLKNVTLQKGNSKFKLATEFVLGSVTP</sequence>
<dbReference type="EMBL" id="MUGV01000039">
    <property type="protein sequence ID" value="OXA76081.1"/>
    <property type="molecule type" value="Genomic_DNA"/>
</dbReference>
<comment type="caution">
    <text evidence="1">The sequence shown here is derived from an EMBL/GenBank/DDBJ whole genome shotgun (WGS) entry which is preliminary data.</text>
</comment>
<evidence type="ECO:0000313" key="1">
    <source>
        <dbReference type="EMBL" id="OXA76081.1"/>
    </source>
</evidence>
<keyword evidence="2" id="KW-1185">Reference proteome</keyword>
<dbReference type="RefSeq" id="WP_074657098.1">
    <property type="nucleotide sequence ID" value="NZ_MUGV01000039.1"/>
</dbReference>
<proteinExistence type="predicted"/>
<accession>A0ABX4BKW6</accession>
<dbReference type="Proteomes" id="UP000198382">
    <property type="component" value="Unassembled WGS sequence"/>
</dbReference>